<dbReference type="AlphaFoldDB" id="A0AA39T4P5"/>
<reference evidence="1" key="1">
    <citation type="journal article" date="2022" name="Plant J.">
        <title>Strategies of tolerance reflected in two North American maple genomes.</title>
        <authorList>
            <person name="McEvoy S.L."/>
            <person name="Sezen U.U."/>
            <person name="Trouern-Trend A."/>
            <person name="McMahon S.M."/>
            <person name="Schaberg P.G."/>
            <person name="Yang J."/>
            <person name="Wegrzyn J.L."/>
            <person name="Swenson N.G."/>
        </authorList>
    </citation>
    <scope>NUCLEOTIDE SEQUENCE</scope>
    <source>
        <strain evidence="1">NS2018</strain>
    </source>
</reference>
<dbReference type="Proteomes" id="UP001168877">
    <property type="component" value="Unassembled WGS sequence"/>
</dbReference>
<reference evidence="1" key="2">
    <citation type="submission" date="2023-06" db="EMBL/GenBank/DDBJ databases">
        <authorList>
            <person name="Swenson N.G."/>
            <person name="Wegrzyn J.L."/>
            <person name="Mcevoy S.L."/>
        </authorList>
    </citation>
    <scope>NUCLEOTIDE SEQUENCE</scope>
    <source>
        <strain evidence="1">NS2018</strain>
        <tissue evidence="1">Leaf</tissue>
    </source>
</reference>
<sequence>MMELPSRKWSICNGVQGKMMELLHLRCHDYAASLFLNLRSAPTVLQLQGYDYKPKLQREKTFISSNLLERDQVICFQVLTGRWIITTIKTVLEVNIITSQVMRKLLLALRKLRNRLRLKWLFVKAI</sequence>
<proteinExistence type="predicted"/>
<evidence type="ECO:0000313" key="2">
    <source>
        <dbReference type="Proteomes" id="UP001168877"/>
    </source>
</evidence>
<organism evidence="1 2">
    <name type="scientific">Acer saccharum</name>
    <name type="common">Sugar maple</name>
    <dbReference type="NCBI Taxonomy" id="4024"/>
    <lineage>
        <taxon>Eukaryota</taxon>
        <taxon>Viridiplantae</taxon>
        <taxon>Streptophyta</taxon>
        <taxon>Embryophyta</taxon>
        <taxon>Tracheophyta</taxon>
        <taxon>Spermatophyta</taxon>
        <taxon>Magnoliopsida</taxon>
        <taxon>eudicotyledons</taxon>
        <taxon>Gunneridae</taxon>
        <taxon>Pentapetalae</taxon>
        <taxon>rosids</taxon>
        <taxon>malvids</taxon>
        <taxon>Sapindales</taxon>
        <taxon>Sapindaceae</taxon>
        <taxon>Hippocastanoideae</taxon>
        <taxon>Acereae</taxon>
        <taxon>Acer</taxon>
    </lineage>
</organism>
<protein>
    <submittedName>
        <fullName evidence="1">Uncharacterized protein</fullName>
    </submittedName>
</protein>
<accession>A0AA39T4P5</accession>
<name>A0AA39T4P5_ACESA</name>
<evidence type="ECO:0000313" key="1">
    <source>
        <dbReference type="EMBL" id="KAK0602108.1"/>
    </source>
</evidence>
<comment type="caution">
    <text evidence="1">The sequence shown here is derived from an EMBL/GenBank/DDBJ whole genome shotgun (WGS) entry which is preliminary data.</text>
</comment>
<dbReference type="EMBL" id="JAUESC010000003">
    <property type="protein sequence ID" value="KAK0602108.1"/>
    <property type="molecule type" value="Genomic_DNA"/>
</dbReference>
<keyword evidence="2" id="KW-1185">Reference proteome</keyword>
<gene>
    <name evidence="1" type="ORF">LWI29_030417</name>
</gene>